<evidence type="ECO:0000256" key="2">
    <source>
        <dbReference type="PROSITE-ProRule" id="PRU00302"/>
    </source>
</evidence>
<name>A0ABY6LNX5_9ARAC</name>
<comment type="caution">
    <text evidence="2">Lacks conserved residue(s) required for the propagation of feature annotation.</text>
</comment>
<proteinExistence type="predicted"/>
<keyword evidence="2" id="KW-0768">Sushi</keyword>
<keyword evidence="6" id="KW-1185">Reference proteome</keyword>
<dbReference type="InterPro" id="IPR035976">
    <property type="entry name" value="Sushi/SCR/CCP_sf"/>
</dbReference>
<evidence type="ECO:0000259" key="4">
    <source>
        <dbReference type="PROSITE" id="PS51390"/>
    </source>
</evidence>
<reference evidence="5 6" key="1">
    <citation type="submission" date="2022-01" db="EMBL/GenBank/DDBJ databases">
        <title>A chromosomal length assembly of Cordylochernes scorpioides.</title>
        <authorList>
            <person name="Zeh D."/>
            <person name="Zeh J."/>
        </authorList>
    </citation>
    <scope>NUCLEOTIDE SEQUENCE [LARGE SCALE GENOMIC DNA]</scope>
    <source>
        <strain evidence="5">IN4F17</strain>
        <tissue evidence="5">Whole Body</tissue>
    </source>
</reference>
<accession>A0ABY6LNX5</accession>
<evidence type="ECO:0000313" key="6">
    <source>
        <dbReference type="Proteomes" id="UP001235939"/>
    </source>
</evidence>
<dbReference type="PROSITE" id="PS51390">
    <property type="entry name" value="WAP"/>
    <property type="match status" value="1"/>
</dbReference>
<organism evidence="5 6">
    <name type="scientific">Cordylochernes scorpioides</name>
    <dbReference type="NCBI Taxonomy" id="51811"/>
    <lineage>
        <taxon>Eukaryota</taxon>
        <taxon>Metazoa</taxon>
        <taxon>Ecdysozoa</taxon>
        <taxon>Arthropoda</taxon>
        <taxon>Chelicerata</taxon>
        <taxon>Arachnida</taxon>
        <taxon>Pseudoscorpiones</taxon>
        <taxon>Cheliferoidea</taxon>
        <taxon>Chernetidae</taxon>
        <taxon>Cordylochernes</taxon>
    </lineage>
</organism>
<sequence>MVTPCPQDRDKALSEGRQCKRKCRTDADCISARKKCLCDGICGRSCIRPDILCPELSSIPNGRVKVGSVQFGGRATFTCDETFFMSGAREISCQGDGSWWPQPPLCTTRGEASVAHIFIAPGMQGR</sequence>
<protein>
    <recommendedName>
        <fullName evidence="7">Sushi domain-containing protein</fullName>
    </recommendedName>
</protein>
<dbReference type="SUPFAM" id="SSF57535">
    <property type="entry name" value="Complement control module/SCR domain"/>
    <property type="match status" value="1"/>
</dbReference>
<feature type="domain" description="WAP" evidence="4">
    <location>
        <begin position="1"/>
        <end position="50"/>
    </location>
</feature>
<dbReference type="Gene3D" id="2.10.70.10">
    <property type="entry name" value="Complement Module, domain 1"/>
    <property type="match status" value="1"/>
</dbReference>
<evidence type="ECO:0000259" key="3">
    <source>
        <dbReference type="PROSITE" id="PS50923"/>
    </source>
</evidence>
<feature type="disulfide bond" evidence="2">
    <location>
        <begin position="79"/>
        <end position="106"/>
    </location>
</feature>
<keyword evidence="1 2" id="KW-1015">Disulfide bond</keyword>
<dbReference type="PROSITE" id="PS50923">
    <property type="entry name" value="SUSHI"/>
    <property type="match status" value="1"/>
</dbReference>
<feature type="domain" description="Sushi" evidence="3">
    <location>
        <begin position="51"/>
        <end position="108"/>
    </location>
</feature>
<dbReference type="CDD" id="cd00033">
    <property type="entry name" value="CCP"/>
    <property type="match status" value="1"/>
</dbReference>
<evidence type="ECO:0000256" key="1">
    <source>
        <dbReference type="ARBA" id="ARBA00023157"/>
    </source>
</evidence>
<dbReference type="InterPro" id="IPR000436">
    <property type="entry name" value="Sushi_SCR_CCP_dom"/>
</dbReference>
<dbReference type="EMBL" id="CP092882">
    <property type="protein sequence ID" value="UYV81425.1"/>
    <property type="molecule type" value="Genomic_DNA"/>
</dbReference>
<evidence type="ECO:0000313" key="5">
    <source>
        <dbReference type="EMBL" id="UYV81425.1"/>
    </source>
</evidence>
<dbReference type="Pfam" id="PF00084">
    <property type="entry name" value="Sushi"/>
    <property type="match status" value="1"/>
</dbReference>
<evidence type="ECO:0008006" key="7">
    <source>
        <dbReference type="Google" id="ProtNLM"/>
    </source>
</evidence>
<dbReference type="Proteomes" id="UP001235939">
    <property type="component" value="Chromosome 20"/>
</dbReference>
<dbReference type="InterPro" id="IPR008197">
    <property type="entry name" value="WAP_dom"/>
</dbReference>
<dbReference type="SMART" id="SM00032">
    <property type="entry name" value="CCP"/>
    <property type="match status" value="1"/>
</dbReference>
<gene>
    <name evidence="5" type="ORF">LAZ67_20001156</name>
</gene>